<proteinExistence type="predicted"/>
<reference evidence="2" key="1">
    <citation type="submission" date="2021-02" db="EMBL/GenBank/DDBJ databases">
        <authorList>
            <person name="Nowell W R."/>
        </authorList>
    </citation>
    <scope>NUCLEOTIDE SEQUENCE</scope>
</reference>
<evidence type="ECO:0000259" key="1">
    <source>
        <dbReference type="PROSITE" id="PS50127"/>
    </source>
</evidence>
<organism evidence="2 3">
    <name type="scientific">Rotaria sordida</name>
    <dbReference type="NCBI Taxonomy" id="392033"/>
    <lineage>
        <taxon>Eukaryota</taxon>
        <taxon>Metazoa</taxon>
        <taxon>Spiralia</taxon>
        <taxon>Gnathifera</taxon>
        <taxon>Rotifera</taxon>
        <taxon>Eurotatoria</taxon>
        <taxon>Bdelloidea</taxon>
        <taxon>Philodinida</taxon>
        <taxon>Philodinidae</taxon>
        <taxon>Rotaria</taxon>
    </lineage>
</organism>
<gene>
    <name evidence="2" type="ORF">FNK824_LOCUS9128</name>
</gene>
<protein>
    <recommendedName>
        <fullName evidence="1">UBC core domain-containing protein</fullName>
    </recommendedName>
</protein>
<dbReference type="Gene3D" id="3.10.110.10">
    <property type="entry name" value="Ubiquitin Conjugating Enzyme"/>
    <property type="match status" value="1"/>
</dbReference>
<sequence>MNSGGYVYSNLHYRSKIEVAGMFEQEAAVWLSKRARQSSGIVEKPEYYVNPKFQQLAVRQVSDYTNTPNSSCLVRILKEFTATQNYPSDGFFVFVVLNNISFWKVILKGPEKTPYENKYWMLYVEFDSRYPSYPPNVR</sequence>
<dbReference type="Proteomes" id="UP000663874">
    <property type="component" value="Unassembled WGS sequence"/>
</dbReference>
<evidence type="ECO:0000313" key="3">
    <source>
        <dbReference type="Proteomes" id="UP000663874"/>
    </source>
</evidence>
<dbReference type="InterPro" id="IPR000608">
    <property type="entry name" value="UBC"/>
</dbReference>
<dbReference type="SUPFAM" id="SSF54495">
    <property type="entry name" value="UBC-like"/>
    <property type="match status" value="1"/>
</dbReference>
<accession>A0A818UMM2</accession>
<feature type="domain" description="UBC core" evidence="1">
    <location>
        <begin position="71"/>
        <end position="138"/>
    </location>
</feature>
<evidence type="ECO:0000313" key="2">
    <source>
        <dbReference type="EMBL" id="CAF3700468.1"/>
    </source>
</evidence>
<comment type="caution">
    <text evidence="2">The sequence shown here is derived from an EMBL/GenBank/DDBJ whole genome shotgun (WGS) entry which is preliminary data.</text>
</comment>
<feature type="non-terminal residue" evidence="2">
    <location>
        <position position="138"/>
    </location>
</feature>
<dbReference type="EMBL" id="CAJOBE010000937">
    <property type="protein sequence ID" value="CAF3700468.1"/>
    <property type="molecule type" value="Genomic_DNA"/>
</dbReference>
<dbReference type="Pfam" id="PF00179">
    <property type="entry name" value="UQ_con"/>
    <property type="match status" value="1"/>
</dbReference>
<dbReference type="PROSITE" id="PS50127">
    <property type="entry name" value="UBC_2"/>
    <property type="match status" value="1"/>
</dbReference>
<name>A0A818UMM2_9BILA</name>
<dbReference type="InterPro" id="IPR016135">
    <property type="entry name" value="UBQ-conjugating_enzyme/RWD"/>
</dbReference>
<dbReference type="AlphaFoldDB" id="A0A818UMM2"/>